<dbReference type="Pfam" id="PF00106">
    <property type="entry name" value="adh_short"/>
    <property type="match status" value="1"/>
</dbReference>
<dbReference type="AlphaFoldDB" id="A0A4C2A4Z7"/>
<gene>
    <name evidence="4" type="primary">HPGD</name>
    <name evidence="4" type="ORF">EVAR_26752_1</name>
</gene>
<dbReference type="PANTHER" id="PTHR44229">
    <property type="entry name" value="15-HYDROXYPROSTAGLANDIN DEHYDROGENASE [NAD(+)]"/>
    <property type="match status" value="1"/>
</dbReference>
<comment type="caution">
    <text evidence="4">The sequence shown here is derived from an EMBL/GenBank/DDBJ whole genome shotgun (WGS) entry which is preliminary data.</text>
</comment>
<organism evidence="4 5">
    <name type="scientific">Eumeta variegata</name>
    <name type="common">Bagworm moth</name>
    <name type="synonym">Eumeta japonica</name>
    <dbReference type="NCBI Taxonomy" id="151549"/>
    <lineage>
        <taxon>Eukaryota</taxon>
        <taxon>Metazoa</taxon>
        <taxon>Ecdysozoa</taxon>
        <taxon>Arthropoda</taxon>
        <taxon>Hexapoda</taxon>
        <taxon>Insecta</taxon>
        <taxon>Pterygota</taxon>
        <taxon>Neoptera</taxon>
        <taxon>Endopterygota</taxon>
        <taxon>Lepidoptera</taxon>
        <taxon>Glossata</taxon>
        <taxon>Ditrysia</taxon>
        <taxon>Tineoidea</taxon>
        <taxon>Psychidae</taxon>
        <taxon>Oiketicinae</taxon>
        <taxon>Eumeta</taxon>
    </lineage>
</organism>
<dbReference type="STRING" id="151549.A0A4C2A4Z7"/>
<dbReference type="Proteomes" id="UP000299102">
    <property type="component" value="Unassembled WGS sequence"/>
</dbReference>
<keyword evidence="2" id="KW-0560">Oxidoreductase</keyword>
<dbReference type="GO" id="GO:0016616">
    <property type="term" value="F:oxidoreductase activity, acting on the CH-OH group of donors, NAD or NADP as acceptor"/>
    <property type="evidence" value="ECO:0007669"/>
    <property type="project" value="TreeGrafter"/>
</dbReference>
<keyword evidence="5" id="KW-1185">Reference proteome</keyword>
<dbReference type="SUPFAM" id="SSF51735">
    <property type="entry name" value="NAD(P)-binding Rossmann-fold domains"/>
    <property type="match status" value="1"/>
</dbReference>
<evidence type="ECO:0000313" key="5">
    <source>
        <dbReference type="Proteomes" id="UP000299102"/>
    </source>
</evidence>
<evidence type="ECO:0000256" key="3">
    <source>
        <dbReference type="RuleBase" id="RU000363"/>
    </source>
</evidence>
<dbReference type="InterPro" id="IPR002347">
    <property type="entry name" value="SDR_fam"/>
</dbReference>
<dbReference type="EMBL" id="BGZK01002602">
    <property type="protein sequence ID" value="GBP95240.1"/>
    <property type="molecule type" value="Genomic_DNA"/>
</dbReference>
<dbReference type="GO" id="GO:0005737">
    <property type="term" value="C:cytoplasm"/>
    <property type="evidence" value="ECO:0007669"/>
    <property type="project" value="TreeGrafter"/>
</dbReference>
<proteinExistence type="inferred from homology"/>
<sequence>MKISRNFNQLLDGRRCGWINKKGDRWAVQNVPCFEHYGHVAILDVAKDAGVALEAELKDKYGDNKAKFIKCDVSNEEELLNAYNVVIESNGHVDVVINNAGILNDSKDIYKKALEVNVTALITSTLKALELMRKDKGGNGGAIINISSIAGLMQTSLLPIYSAAKCSTTIQQLYWGKPESAAAGVMEAFKKGSSASSWLITHEQPAVDITNNVTEAYSVLSRGVFQ</sequence>
<reference evidence="4 5" key="1">
    <citation type="journal article" date="2019" name="Commun. Biol.">
        <title>The bagworm genome reveals a unique fibroin gene that provides high tensile strength.</title>
        <authorList>
            <person name="Kono N."/>
            <person name="Nakamura H."/>
            <person name="Ohtoshi R."/>
            <person name="Tomita M."/>
            <person name="Numata K."/>
            <person name="Arakawa K."/>
        </authorList>
    </citation>
    <scope>NUCLEOTIDE SEQUENCE [LARGE SCALE GENOMIC DNA]</scope>
</reference>
<dbReference type="OrthoDB" id="417891at2759"/>
<dbReference type="PRINTS" id="PR00081">
    <property type="entry name" value="GDHRDH"/>
</dbReference>
<name>A0A4C2A4Z7_EUMVA</name>
<protein>
    <submittedName>
        <fullName evidence="4">15-hydroxyprostaglandin dehydrogenase</fullName>
    </submittedName>
</protein>
<dbReference type="PRINTS" id="PR00080">
    <property type="entry name" value="SDRFAMILY"/>
</dbReference>
<comment type="similarity">
    <text evidence="1 3">Belongs to the short-chain dehydrogenases/reductases (SDR) family.</text>
</comment>
<dbReference type="InterPro" id="IPR036291">
    <property type="entry name" value="NAD(P)-bd_dom_sf"/>
</dbReference>
<accession>A0A4C2A4Z7</accession>
<evidence type="ECO:0000256" key="2">
    <source>
        <dbReference type="ARBA" id="ARBA00023002"/>
    </source>
</evidence>
<evidence type="ECO:0000256" key="1">
    <source>
        <dbReference type="ARBA" id="ARBA00006484"/>
    </source>
</evidence>
<dbReference type="Gene3D" id="3.40.50.720">
    <property type="entry name" value="NAD(P)-binding Rossmann-like Domain"/>
    <property type="match status" value="1"/>
</dbReference>
<evidence type="ECO:0000313" key="4">
    <source>
        <dbReference type="EMBL" id="GBP95240.1"/>
    </source>
</evidence>
<dbReference type="PANTHER" id="PTHR44229:SF8">
    <property type="entry name" value="ALCOHOL DEHYDROGENASE-RELATED"/>
    <property type="match status" value="1"/>
</dbReference>